<comment type="caution">
    <text evidence="3">The sequence shown here is derived from an EMBL/GenBank/DDBJ whole genome shotgun (WGS) entry which is preliminary data.</text>
</comment>
<dbReference type="Proteomes" id="UP000538566">
    <property type="component" value="Unassembled WGS sequence"/>
</dbReference>
<evidence type="ECO:0000313" key="4">
    <source>
        <dbReference type="Proteomes" id="UP000538566"/>
    </source>
</evidence>
<dbReference type="OrthoDB" id="9779263at2"/>
<feature type="domain" description="MobA-like NTP transferase" evidence="2">
    <location>
        <begin position="9"/>
        <end position="156"/>
    </location>
</feature>
<dbReference type="PANTHER" id="PTHR43777">
    <property type="entry name" value="MOLYBDENUM COFACTOR CYTIDYLYLTRANSFERASE"/>
    <property type="match status" value="1"/>
</dbReference>
<keyword evidence="3" id="KW-0808">Transferase</keyword>
<reference evidence="3 4" key="1">
    <citation type="submission" date="2020-08" db="EMBL/GenBank/DDBJ databases">
        <title>Genomic Encyclopedia of Type Strains, Phase IV (KMG-IV): sequencing the most valuable type-strain genomes for metagenomic binning, comparative biology and taxonomic classification.</title>
        <authorList>
            <person name="Goeker M."/>
        </authorList>
    </citation>
    <scope>NUCLEOTIDE SEQUENCE [LARGE SCALE GENOMIC DNA]</scope>
    <source>
        <strain evidence="3 4">DSM 17507</strain>
    </source>
</reference>
<gene>
    <name evidence="3" type="ORF">GGR37_001853</name>
</gene>
<keyword evidence="4" id="KW-1185">Reference proteome</keyword>
<dbReference type="CDD" id="cd04182">
    <property type="entry name" value="GT_2_like_f"/>
    <property type="match status" value="1"/>
</dbReference>
<dbReference type="AlphaFoldDB" id="A0A7W7ETN9"/>
<dbReference type="Pfam" id="PF12804">
    <property type="entry name" value="NTP_transf_3"/>
    <property type="match status" value="1"/>
</dbReference>
<dbReference type="InterPro" id="IPR029044">
    <property type="entry name" value="Nucleotide-diphossugar_trans"/>
</dbReference>
<proteinExistence type="predicted"/>
<dbReference type="InterPro" id="IPR025877">
    <property type="entry name" value="MobA-like_NTP_Trfase"/>
</dbReference>
<evidence type="ECO:0000259" key="2">
    <source>
        <dbReference type="Pfam" id="PF12804"/>
    </source>
</evidence>
<sequence length="186" mass="19350">MSAESIALVLLAAGRGSRFGGAKLAALLDGKPLAQHAAESLAALPVARRIAICSPTTPELPGFERVLLTPPDAPLSRSIATGIASARQSQAVLFALADMPLVPTDHYARLIAMFDGSMIGTRVGALTMVPAIFGESHFSALQSLRGDRGAGALLRDAPSVDLAEGFALDIDTPEDLQNARQLLQGR</sequence>
<dbReference type="Gene3D" id="3.90.550.10">
    <property type="entry name" value="Spore Coat Polysaccharide Biosynthesis Protein SpsA, Chain A"/>
    <property type="match status" value="1"/>
</dbReference>
<evidence type="ECO:0000256" key="1">
    <source>
        <dbReference type="ARBA" id="ARBA00022842"/>
    </source>
</evidence>
<protein>
    <submittedName>
        <fullName evidence="3">CTP:molybdopterin cytidylyltransferase MocA</fullName>
    </submittedName>
</protein>
<keyword evidence="3" id="KW-0548">Nucleotidyltransferase</keyword>
<accession>A0A7W7ETN9</accession>
<dbReference type="GO" id="GO:0016779">
    <property type="term" value="F:nucleotidyltransferase activity"/>
    <property type="evidence" value="ECO:0007669"/>
    <property type="project" value="UniProtKB-KW"/>
</dbReference>
<keyword evidence="1" id="KW-0460">Magnesium</keyword>
<dbReference type="RefSeq" id="WP_158637786.1">
    <property type="nucleotide sequence ID" value="NZ_JACHOA010000003.1"/>
</dbReference>
<dbReference type="EMBL" id="JACHOA010000003">
    <property type="protein sequence ID" value="MBB4613578.1"/>
    <property type="molecule type" value="Genomic_DNA"/>
</dbReference>
<dbReference type="PANTHER" id="PTHR43777:SF1">
    <property type="entry name" value="MOLYBDENUM COFACTOR CYTIDYLYLTRANSFERASE"/>
    <property type="match status" value="1"/>
</dbReference>
<evidence type="ECO:0000313" key="3">
    <source>
        <dbReference type="EMBL" id="MBB4613578.1"/>
    </source>
</evidence>
<name>A0A7W7ETN9_9SPHN</name>
<organism evidence="3 4">
    <name type="scientific">Novosphingobium taihuense</name>
    <dbReference type="NCBI Taxonomy" id="260085"/>
    <lineage>
        <taxon>Bacteria</taxon>
        <taxon>Pseudomonadati</taxon>
        <taxon>Pseudomonadota</taxon>
        <taxon>Alphaproteobacteria</taxon>
        <taxon>Sphingomonadales</taxon>
        <taxon>Sphingomonadaceae</taxon>
        <taxon>Novosphingobium</taxon>
    </lineage>
</organism>
<dbReference type="SUPFAM" id="SSF53448">
    <property type="entry name" value="Nucleotide-diphospho-sugar transferases"/>
    <property type="match status" value="1"/>
</dbReference>